<sequence length="100" mass="11181">MELLERMRIDSVTLLDVGPPGGFAAGHLPCAVNITLAELEDRQTDVPFDREVVAYCRGRYRMLSVDAVRVLQKQGYRARRLQEGLPEWRAAGLPVMQSGP</sequence>
<accession>A0ABX8WA41</accession>
<evidence type="ECO:0000259" key="1">
    <source>
        <dbReference type="PROSITE" id="PS50206"/>
    </source>
</evidence>
<protein>
    <submittedName>
        <fullName evidence="2">Rhodanese-like domain-containing protein</fullName>
    </submittedName>
</protein>
<dbReference type="RefSeq" id="WP_220304080.1">
    <property type="nucleotide sequence ID" value="NZ_CP080590.1"/>
</dbReference>
<name>A0ABX8WA41_9HYPH</name>
<keyword evidence="3" id="KW-1185">Reference proteome</keyword>
<dbReference type="SMART" id="SM00450">
    <property type="entry name" value="RHOD"/>
    <property type="match status" value="1"/>
</dbReference>
<dbReference type="PANTHER" id="PTHR43031:SF16">
    <property type="entry name" value="OXIDOREDUCTASE"/>
    <property type="match status" value="1"/>
</dbReference>
<dbReference type="Gene3D" id="3.40.250.10">
    <property type="entry name" value="Rhodanese-like domain"/>
    <property type="match status" value="1"/>
</dbReference>
<dbReference type="EMBL" id="CP080590">
    <property type="protein sequence ID" value="QYO75582.1"/>
    <property type="molecule type" value="Genomic_DNA"/>
</dbReference>
<dbReference type="PROSITE" id="PS50206">
    <property type="entry name" value="RHODANESE_3"/>
    <property type="match status" value="1"/>
</dbReference>
<dbReference type="SUPFAM" id="SSF52821">
    <property type="entry name" value="Rhodanese/Cell cycle control phosphatase"/>
    <property type="match status" value="1"/>
</dbReference>
<organism evidence="2 3">
    <name type="scientific">Devosia salina</name>
    <dbReference type="NCBI Taxonomy" id="2860336"/>
    <lineage>
        <taxon>Bacteria</taxon>
        <taxon>Pseudomonadati</taxon>
        <taxon>Pseudomonadota</taxon>
        <taxon>Alphaproteobacteria</taxon>
        <taxon>Hyphomicrobiales</taxon>
        <taxon>Devosiaceae</taxon>
        <taxon>Devosia</taxon>
    </lineage>
</organism>
<reference evidence="2 3" key="1">
    <citation type="submission" date="2021-08" db="EMBL/GenBank/DDBJ databases">
        <title>Devosia salina sp. nov., isolated from the South China Sea sediment.</title>
        <authorList>
            <person name="Zhou Z."/>
        </authorList>
    </citation>
    <scope>NUCLEOTIDE SEQUENCE [LARGE SCALE GENOMIC DNA]</scope>
    <source>
        <strain evidence="2 3">SCS-3</strain>
    </source>
</reference>
<evidence type="ECO:0000313" key="3">
    <source>
        <dbReference type="Proteomes" id="UP000825799"/>
    </source>
</evidence>
<dbReference type="InterPro" id="IPR036873">
    <property type="entry name" value="Rhodanese-like_dom_sf"/>
</dbReference>
<feature type="domain" description="Rhodanese" evidence="1">
    <location>
        <begin position="8"/>
        <end position="97"/>
    </location>
</feature>
<gene>
    <name evidence="2" type="ORF">K1X15_13175</name>
</gene>
<evidence type="ECO:0000313" key="2">
    <source>
        <dbReference type="EMBL" id="QYO75582.1"/>
    </source>
</evidence>
<proteinExistence type="predicted"/>
<dbReference type="InterPro" id="IPR001763">
    <property type="entry name" value="Rhodanese-like_dom"/>
</dbReference>
<dbReference type="InterPro" id="IPR050229">
    <property type="entry name" value="GlpE_sulfurtransferase"/>
</dbReference>
<dbReference type="PANTHER" id="PTHR43031">
    <property type="entry name" value="FAD-DEPENDENT OXIDOREDUCTASE"/>
    <property type="match status" value="1"/>
</dbReference>
<dbReference type="Pfam" id="PF00581">
    <property type="entry name" value="Rhodanese"/>
    <property type="match status" value="1"/>
</dbReference>
<dbReference type="CDD" id="cd00158">
    <property type="entry name" value="RHOD"/>
    <property type="match status" value="1"/>
</dbReference>
<dbReference type="Proteomes" id="UP000825799">
    <property type="component" value="Chromosome"/>
</dbReference>